<dbReference type="SMART" id="SM00034">
    <property type="entry name" value="CLECT"/>
    <property type="match status" value="1"/>
</dbReference>
<dbReference type="InterPro" id="IPR033992">
    <property type="entry name" value="NKR-like_CTLD"/>
</dbReference>
<feature type="domain" description="C-type lectin" evidence="3">
    <location>
        <begin position="8"/>
        <end position="110"/>
    </location>
</feature>
<evidence type="ECO:0000313" key="4">
    <source>
        <dbReference type="EMBL" id="NXV79014.1"/>
    </source>
</evidence>
<evidence type="ECO:0000313" key="5">
    <source>
        <dbReference type="Proteomes" id="UP000518911"/>
    </source>
</evidence>
<dbReference type="Gene3D" id="3.10.100.10">
    <property type="entry name" value="Mannose-Binding Protein A, subunit A"/>
    <property type="match status" value="1"/>
</dbReference>
<dbReference type="InterPro" id="IPR016186">
    <property type="entry name" value="C-type_lectin-like/link_sf"/>
</dbReference>
<keyword evidence="5" id="KW-1185">Reference proteome</keyword>
<dbReference type="PANTHER" id="PTHR45710">
    <property type="entry name" value="C-TYPE LECTIN DOMAIN-CONTAINING PROTEIN 180"/>
    <property type="match status" value="1"/>
</dbReference>
<protein>
    <submittedName>
        <fullName evidence="4">CLC2B protein</fullName>
    </submittedName>
</protein>
<evidence type="ECO:0000259" key="3">
    <source>
        <dbReference type="PROSITE" id="PS50041"/>
    </source>
</evidence>
<dbReference type="PANTHER" id="PTHR45710:SF35">
    <property type="entry name" value="C-TYPE LECTIN DOMAIN FAMILY 2 MEMBER D"/>
    <property type="match status" value="1"/>
</dbReference>
<dbReference type="GO" id="GO:0005886">
    <property type="term" value="C:plasma membrane"/>
    <property type="evidence" value="ECO:0007669"/>
    <property type="project" value="UniProtKB-SubCell"/>
</dbReference>
<dbReference type="Pfam" id="PF00059">
    <property type="entry name" value="Lectin_C"/>
    <property type="match status" value="1"/>
</dbReference>
<dbReference type="SUPFAM" id="SSF56436">
    <property type="entry name" value="C-type lectin-like"/>
    <property type="match status" value="1"/>
</dbReference>
<comment type="subcellular location">
    <subcellularLocation>
        <location evidence="1">Cell membrane</location>
        <topology evidence="1">Single-pass type II membrane protein</topology>
    </subcellularLocation>
</comment>
<gene>
    <name evidence="4" type="primary">Clec2b</name>
    <name evidence="4" type="ORF">ATLROG_R09172</name>
</gene>
<dbReference type="PROSITE" id="PS50041">
    <property type="entry name" value="C_TYPE_LECTIN_2"/>
    <property type="match status" value="1"/>
</dbReference>
<dbReference type="OrthoDB" id="10059571at2759"/>
<dbReference type="InterPro" id="IPR001304">
    <property type="entry name" value="C-type_lectin-like"/>
</dbReference>
<keyword evidence="2" id="KW-0430">Lectin</keyword>
<dbReference type="CDD" id="cd03593">
    <property type="entry name" value="CLECT_NK_receptors_like"/>
    <property type="match status" value="1"/>
</dbReference>
<accession>A0A7L3WRM7</accession>
<evidence type="ECO:0000256" key="1">
    <source>
        <dbReference type="ARBA" id="ARBA00004401"/>
    </source>
</evidence>
<dbReference type="EMBL" id="VZUJ01091283">
    <property type="protein sequence ID" value="NXV79014.1"/>
    <property type="molecule type" value="Genomic_DNA"/>
</dbReference>
<organism evidence="4 5">
    <name type="scientific">Atlantisia rogersi</name>
    <name type="common">Inaccessible Island rail</name>
    <dbReference type="NCBI Taxonomy" id="2478892"/>
    <lineage>
        <taxon>Eukaryota</taxon>
        <taxon>Metazoa</taxon>
        <taxon>Chordata</taxon>
        <taxon>Craniata</taxon>
        <taxon>Vertebrata</taxon>
        <taxon>Euteleostomi</taxon>
        <taxon>Archelosauria</taxon>
        <taxon>Archosauria</taxon>
        <taxon>Dinosauria</taxon>
        <taxon>Saurischia</taxon>
        <taxon>Theropoda</taxon>
        <taxon>Coelurosauria</taxon>
        <taxon>Aves</taxon>
        <taxon>Neognathae</taxon>
        <taxon>Neoaves</taxon>
        <taxon>Gruiformes</taxon>
        <taxon>Rallidae</taxon>
        <taxon>Atlantisia</taxon>
    </lineage>
</organism>
<reference evidence="4 5" key="1">
    <citation type="submission" date="2019-09" db="EMBL/GenBank/DDBJ databases">
        <title>Bird 10,000 Genomes (B10K) Project - Family phase.</title>
        <authorList>
            <person name="Zhang G."/>
        </authorList>
    </citation>
    <scope>NUCLEOTIDE SEQUENCE [LARGE SCALE GENOMIC DNA]</scope>
    <source>
        <strain evidence="4">OUT-0055</strain>
        <tissue evidence="4">Blood</tissue>
    </source>
</reference>
<dbReference type="InterPro" id="IPR016187">
    <property type="entry name" value="CTDL_fold"/>
</dbReference>
<proteinExistence type="predicted"/>
<comment type="caution">
    <text evidence="4">The sequence shown here is derived from an EMBL/GenBank/DDBJ whole genome shotgun (WGS) entry which is preliminary data.</text>
</comment>
<sequence length="115" mass="13315">CPYDWVGHRNVCYYVSKEEEGTWDWSQERCSSLGASLAVLRAEWEEFLTKLKNKVDCWLGLRRQGDRLQWVDGSSYNLSTEVQTKAPCLYLNNRVIVSSSCSQERPYICSKPRVG</sequence>
<dbReference type="GO" id="GO:0030246">
    <property type="term" value="F:carbohydrate binding"/>
    <property type="evidence" value="ECO:0007669"/>
    <property type="project" value="UniProtKB-KW"/>
</dbReference>
<dbReference type="AlphaFoldDB" id="A0A7L3WRM7"/>
<name>A0A7L3WRM7_9GRUI</name>
<feature type="non-terminal residue" evidence="4">
    <location>
        <position position="115"/>
    </location>
</feature>
<dbReference type="InterPro" id="IPR050828">
    <property type="entry name" value="C-type_lectin/matrix_domain"/>
</dbReference>
<evidence type="ECO:0000256" key="2">
    <source>
        <dbReference type="ARBA" id="ARBA00022734"/>
    </source>
</evidence>
<dbReference type="Proteomes" id="UP000518911">
    <property type="component" value="Unassembled WGS sequence"/>
</dbReference>
<feature type="non-terminal residue" evidence="4">
    <location>
        <position position="1"/>
    </location>
</feature>